<name>A0ABQ0C5C3_9PROT</name>
<dbReference type="Pfam" id="PF01522">
    <property type="entry name" value="Polysacc_deac_1"/>
    <property type="match status" value="1"/>
</dbReference>
<feature type="domain" description="NodB homology" evidence="2">
    <location>
        <begin position="34"/>
        <end position="319"/>
    </location>
</feature>
<dbReference type="NCBIfam" id="TIGR03006">
    <property type="entry name" value="pepcterm_polyde"/>
    <property type="match status" value="1"/>
</dbReference>
<organism evidence="3 4">
    <name type="scientific">Candidatus Magnetaquiglobus chichijimensis</name>
    <dbReference type="NCBI Taxonomy" id="3141448"/>
    <lineage>
        <taxon>Bacteria</taxon>
        <taxon>Pseudomonadati</taxon>
        <taxon>Pseudomonadota</taxon>
        <taxon>Magnetococcia</taxon>
        <taxon>Magnetococcales</taxon>
        <taxon>Candidatus Magnetaquicoccaceae</taxon>
        <taxon>Candidatus Magnetaquiglobus</taxon>
    </lineage>
</organism>
<keyword evidence="4" id="KW-1185">Reference proteome</keyword>
<proteinExistence type="predicted"/>
<dbReference type="InterPro" id="IPR002509">
    <property type="entry name" value="NODB_dom"/>
</dbReference>
<dbReference type="Pfam" id="PF11959">
    <property type="entry name" value="DUF3473"/>
    <property type="match status" value="1"/>
</dbReference>
<accession>A0ABQ0C5C3</accession>
<dbReference type="InterPro" id="IPR045235">
    <property type="entry name" value="PuuE_HpPgdA-like"/>
</dbReference>
<dbReference type="SUPFAM" id="SSF88713">
    <property type="entry name" value="Glycoside hydrolase/deacetylase"/>
    <property type="match status" value="1"/>
</dbReference>
<dbReference type="InterPro" id="IPR011330">
    <property type="entry name" value="Glyco_hydro/deAcase_b/a-brl"/>
</dbReference>
<dbReference type="Gene3D" id="3.20.20.370">
    <property type="entry name" value="Glycoside hydrolase/deacetylase"/>
    <property type="match status" value="1"/>
</dbReference>
<dbReference type="PANTHER" id="PTHR47561">
    <property type="entry name" value="POLYSACCHARIDE DEACETYLASE FAMILY PROTEIN (AFU_ORTHOLOGUE AFUA_6G05030)"/>
    <property type="match status" value="1"/>
</dbReference>
<dbReference type="InterPro" id="IPR014344">
    <property type="entry name" value="XrtA_polysacc_deacetyl"/>
</dbReference>
<protein>
    <recommendedName>
        <fullName evidence="2">NodB homology domain-containing protein</fullName>
    </recommendedName>
</protein>
<comment type="caution">
    <text evidence="3">The sequence shown here is derived from an EMBL/GenBank/DDBJ whole genome shotgun (WGS) entry which is preliminary data.</text>
</comment>
<feature type="region of interest" description="Disordered" evidence="1">
    <location>
        <begin position="299"/>
        <end position="319"/>
    </location>
</feature>
<evidence type="ECO:0000313" key="4">
    <source>
        <dbReference type="Proteomes" id="UP001628193"/>
    </source>
</evidence>
<dbReference type="Proteomes" id="UP001628193">
    <property type="component" value="Unassembled WGS sequence"/>
</dbReference>
<dbReference type="PROSITE" id="PS51677">
    <property type="entry name" value="NODB"/>
    <property type="match status" value="1"/>
</dbReference>
<dbReference type="PANTHER" id="PTHR47561:SF1">
    <property type="entry name" value="POLYSACCHARIDE DEACETYLASE FAMILY PROTEIN (AFU_ORTHOLOGUE AFUA_6G05030)"/>
    <property type="match status" value="1"/>
</dbReference>
<dbReference type="CDD" id="cd10941">
    <property type="entry name" value="CE4_PuuE_HpPgdA_like_2"/>
    <property type="match status" value="1"/>
</dbReference>
<evidence type="ECO:0000259" key="2">
    <source>
        <dbReference type="PROSITE" id="PS51677"/>
    </source>
</evidence>
<evidence type="ECO:0000256" key="1">
    <source>
        <dbReference type="SAM" id="MobiDB-lite"/>
    </source>
</evidence>
<gene>
    <name evidence="3" type="ORF">SIID45300_00224</name>
</gene>
<sequence>MRGPVQSGDAPLNGLTVDVEESFQVAAFEGCVARGHWECLPARVEGNTRRILALCDRHGVRATFFVLGWVARRHPDLIRAIVSGGHELASHGMEHVRATRQDPEVFLADVRQSREILEQISGVPVVGYRASTYSIGKRNTWAFDKLAEAGYRYSSSVYPIRHDLYGWPEAPREPFWPSGVVGRGLVEIPVACLEWAGRRWPCGGGGFFRLYPYVVTRWAWRRLNVGEGRAGVFYFHPWELDPGQPRVAGLRWKSRFRHYLNLERMERRIEALMGDFRWDRMDRAFAGVIGQVGAGVVGGVGDGERPHDRSSPTNPTCEP</sequence>
<evidence type="ECO:0000313" key="3">
    <source>
        <dbReference type="EMBL" id="GAB0055925.1"/>
    </source>
</evidence>
<dbReference type="EMBL" id="BAAFGK010000001">
    <property type="protein sequence ID" value="GAB0055925.1"/>
    <property type="molecule type" value="Genomic_DNA"/>
</dbReference>
<dbReference type="RefSeq" id="WP_420903638.1">
    <property type="nucleotide sequence ID" value="NZ_BAAFGK010000001.1"/>
</dbReference>
<reference evidence="3 4" key="1">
    <citation type="submission" date="2024-09" db="EMBL/GenBank/DDBJ databases">
        <title>Draft genome sequence of Candidatus Magnetaquicoccaceae bacterium FCR-1.</title>
        <authorList>
            <person name="Shimoshige H."/>
            <person name="Shimamura S."/>
            <person name="Taoka A."/>
            <person name="Kobayashi H."/>
            <person name="Maekawa T."/>
        </authorList>
    </citation>
    <scope>NUCLEOTIDE SEQUENCE [LARGE SCALE GENOMIC DNA]</scope>
    <source>
        <strain evidence="3 4">FCR-1</strain>
    </source>
</reference>
<dbReference type="InterPro" id="IPR022560">
    <property type="entry name" value="DUF3473"/>
</dbReference>